<sequence>MLLISYIIISYTFMLVSCNTKRRRNFNNYLEMRVQRGLSRTMWRSFSSLTLAWWPFIWGVIKKNNVISIKFYIFVT</sequence>
<keyword evidence="1" id="KW-0812">Transmembrane</keyword>
<keyword evidence="1" id="KW-0472">Membrane</keyword>
<organism evidence="2">
    <name type="scientific">Lutzomyia longipalpis</name>
    <name type="common">Sand fly</name>
    <dbReference type="NCBI Taxonomy" id="7200"/>
    <lineage>
        <taxon>Eukaryota</taxon>
        <taxon>Metazoa</taxon>
        <taxon>Ecdysozoa</taxon>
        <taxon>Arthropoda</taxon>
        <taxon>Hexapoda</taxon>
        <taxon>Insecta</taxon>
        <taxon>Pterygota</taxon>
        <taxon>Neoptera</taxon>
        <taxon>Endopterygota</taxon>
        <taxon>Diptera</taxon>
        <taxon>Nematocera</taxon>
        <taxon>Psychodoidea</taxon>
        <taxon>Psychodidae</taxon>
        <taxon>Lutzomyia</taxon>
        <taxon>Lutzomyia</taxon>
    </lineage>
</organism>
<evidence type="ECO:0000256" key="1">
    <source>
        <dbReference type="SAM" id="Phobius"/>
    </source>
</evidence>
<protein>
    <submittedName>
        <fullName evidence="2">Uncharacterized protein</fullName>
    </submittedName>
</protein>
<evidence type="ECO:0000313" key="2">
    <source>
        <dbReference type="EMBL" id="MBC1180525.1"/>
    </source>
</evidence>
<keyword evidence="1" id="KW-1133">Transmembrane helix</keyword>
<dbReference type="AlphaFoldDB" id="A0A7G3B6A8"/>
<feature type="transmembrane region" description="Helical" evidence="1">
    <location>
        <begin position="42"/>
        <end position="61"/>
    </location>
</feature>
<accession>A0A7G3B6A8</accession>
<dbReference type="EMBL" id="GITU01011822">
    <property type="protein sequence ID" value="MBC1180525.1"/>
    <property type="molecule type" value="Transcribed_RNA"/>
</dbReference>
<reference evidence="2" key="1">
    <citation type="journal article" date="2020" name="BMC">
        <title>Leishmania infection induces a limited differential gene expression in the sand fly midgut.</title>
        <authorList>
            <person name="Coutinho-Abreu I.V."/>
            <person name="Serafim T.D."/>
            <person name="Meneses C."/>
            <person name="Kamhawi S."/>
            <person name="Oliveira F."/>
            <person name="Valenzuela J.G."/>
        </authorList>
    </citation>
    <scope>NUCLEOTIDE SEQUENCE</scope>
    <source>
        <strain evidence="2">Jacobina</strain>
        <tissue evidence="2">Midgut</tissue>
    </source>
</reference>
<name>A0A7G3B6A8_LUTLO</name>
<proteinExistence type="predicted"/>